<reference evidence="10 11" key="1">
    <citation type="submission" date="2018-08" db="EMBL/GenBank/DDBJ databases">
        <title>Bacillus chawlae sp. nov., Bacillus glennii sp. nov., and Bacillus saganii sp. nov. Isolated from the Vehicle Assembly Building at Kennedy Space Center where the Viking Spacecraft were Assembled.</title>
        <authorList>
            <person name="Seuylemezian A."/>
            <person name="Vaishampayan P."/>
        </authorList>
    </citation>
    <scope>NUCLEOTIDE SEQUENCE [LARGE SCALE GENOMIC DNA]</scope>
    <source>
        <strain evidence="10 11">V44-8</strain>
    </source>
</reference>
<evidence type="ECO:0000256" key="2">
    <source>
        <dbReference type="ARBA" id="ARBA00007800"/>
    </source>
</evidence>
<dbReference type="PANTHER" id="PTHR43418:SF7">
    <property type="entry name" value="CARBAMOYL-PHOSPHATE SYNTHASE SMALL CHAIN"/>
    <property type="match status" value="1"/>
</dbReference>
<dbReference type="PRINTS" id="PR00096">
    <property type="entry name" value="GATASE"/>
</dbReference>
<dbReference type="UniPathway" id="UPA00070">
    <property type="reaction ID" value="UER00115"/>
</dbReference>
<protein>
    <recommendedName>
        <fullName evidence="8">Carbamoyl phosphate synthase small chain</fullName>
        <ecNumber evidence="8">6.3.5.5</ecNumber>
    </recommendedName>
    <alternativeName>
        <fullName evidence="8">Carbamoyl phosphate synthetase glutamine chain</fullName>
    </alternativeName>
</protein>
<dbReference type="CDD" id="cd01744">
    <property type="entry name" value="GATase1_CPSase"/>
    <property type="match status" value="1"/>
</dbReference>
<comment type="pathway">
    <text evidence="1 8">Amino-acid biosynthesis; L-arginine biosynthesis; carbamoyl phosphate from bicarbonate: step 1/1.</text>
</comment>
<feature type="active site" description="Nucleophile" evidence="8">
    <location>
        <position position="243"/>
    </location>
</feature>
<organism evidence="10 11">
    <name type="scientific">Peribacillus glennii</name>
    <dbReference type="NCBI Taxonomy" id="2303991"/>
    <lineage>
        <taxon>Bacteria</taxon>
        <taxon>Bacillati</taxon>
        <taxon>Bacillota</taxon>
        <taxon>Bacilli</taxon>
        <taxon>Bacillales</taxon>
        <taxon>Bacillaceae</taxon>
        <taxon>Peribacillus</taxon>
    </lineage>
</organism>
<feature type="active site" evidence="8">
    <location>
        <position position="330"/>
    </location>
</feature>
<comment type="caution">
    <text evidence="10">The sequence shown here is derived from an EMBL/GenBank/DDBJ whole genome shotgun (WGS) entry which is preliminary data.</text>
</comment>
<keyword evidence="8" id="KW-0665">Pyrimidine biosynthesis</keyword>
<dbReference type="GO" id="GO:0006207">
    <property type="term" value="P:'de novo' pyrimidine nucleobase biosynthetic process"/>
    <property type="evidence" value="ECO:0007669"/>
    <property type="project" value="InterPro"/>
</dbReference>
<dbReference type="SMART" id="SM01097">
    <property type="entry name" value="CPSase_sm_chain"/>
    <property type="match status" value="1"/>
</dbReference>
<keyword evidence="3 8" id="KW-0436">Ligase</keyword>
<dbReference type="InterPro" id="IPR017926">
    <property type="entry name" value="GATASE"/>
</dbReference>
<dbReference type="NCBIfam" id="TIGR01368">
    <property type="entry name" value="CPSaseIIsmall"/>
    <property type="match status" value="1"/>
</dbReference>
<dbReference type="Gene3D" id="3.40.50.880">
    <property type="match status" value="1"/>
</dbReference>
<dbReference type="NCBIfam" id="NF009475">
    <property type="entry name" value="PRK12838.1"/>
    <property type="match status" value="1"/>
</dbReference>
<evidence type="ECO:0000256" key="6">
    <source>
        <dbReference type="ARBA" id="ARBA00022962"/>
    </source>
</evidence>
<dbReference type="EC" id="6.3.5.5" evidence="8"/>
<comment type="similarity">
    <text evidence="2 8">Belongs to the CarA family.</text>
</comment>
<dbReference type="SUPFAM" id="SSF52317">
    <property type="entry name" value="Class I glutamine amidotransferase-like"/>
    <property type="match status" value="1"/>
</dbReference>
<comment type="function">
    <text evidence="8">Small subunit of the glutamine-dependent carbamoyl phosphate synthetase (CPSase). CPSase catalyzes the formation of carbamoyl phosphate from the ammonia moiety of glutamine, carbonate, and phosphate donated by ATP, constituting the first step of 2 biosynthetic pathways, one leading to arginine and/or urea and the other to pyrimidine nucleotides. The small subunit (glutamine amidotransferase) binds and cleaves glutamine to supply the large subunit with the substrate ammonia.</text>
</comment>
<feature type="binding site" evidence="8">
    <location>
        <position position="285"/>
    </location>
    <ligand>
        <name>L-glutamine</name>
        <dbReference type="ChEBI" id="CHEBI:58359"/>
    </ligand>
</feature>
<dbReference type="InterPro" id="IPR029062">
    <property type="entry name" value="Class_I_gatase-like"/>
</dbReference>
<dbReference type="GO" id="GO:0004088">
    <property type="term" value="F:carbamoyl-phosphate synthase (glutamine-hydrolyzing) activity"/>
    <property type="evidence" value="ECO:0007669"/>
    <property type="project" value="UniProtKB-UniRule"/>
</dbReference>
<dbReference type="UniPathway" id="UPA00068">
    <property type="reaction ID" value="UER00171"/>
</dbReference>
<evidence type="ECO:0000256" key="4">
    <source>
        <dbReference type="ARBA" id="ARBA00022741"/>
    </source>
</evidence>
<dbReference type="Pfam" id="PF00988">
    <property type="entry name" value="CPSase_sm_chain"/>
    <property type="match status" value="1"/>
</dbReference>
<feature type="binding site" evidence="8">
    <location>
        <position position="47"/>
    </location>
    <ligand>
        <name>L-glutamine</name>
        <dbReference type="ChEBI" id="CHEBI:58359"/>
    </ligand>
</feature>
<accession>A0A372LDL2</accession>
<dbReference type="InterPro" id="IPR050472">
    <property type="entry name" value="Anth_synth/Amidotransfase"/>
</dbReference>
<comment type="catalytic activity">
    <reaction evidence="7 8">
        <text>hydrogencarbonate + L-glutamine + 2 ATP + H2O = carbamoyl phosphate + L-glutamate + 2 ADP + phosphate + 2 H(+)</text>
        <dbReference type="Rhea" id="RHEA:18633"/>
        <dbReference type="ChEBI" id="CHEBI:15377"/>
        <dbReference type="ChEBI" id="CHEBI:15378"/>
        <dbReference type="ChEBI" id="CHEBI:17544"/>
        <dbReference type="ChEBI" id="CHEBI:29985"/>
        <dbReference type="ChEBI" id="CHEBI:30616"/>
        <dbReference type="ChEBI" id="CHEBI:43474"/>
        <dbReference type="ChEBI" id="CHEBI:58228"/>
        <dbReference type="ChEBI" id="CHEBI:58359"/>
        <dbReference type="ChEBI" id="CHEBI:456216"/>
        <dbReference type="EC" id="6.3.5.5"/>
    </reaction>
</comment>
<keyword evidence="4 8" id="KW-0547">Nucleotide-binding</keyword>
<proteinExistence type="inferred from homology"/>
<dbReference type="GO" id="GO:0006526">
    <property type="term" value="P:L-arginine biosynthetic process"/>
    <property type="evidence" value="ECO:0007669"/>
    <property type="project" value="UniProtKB-UniRule"/>
</dbReference>
<evidence type="ECO:0000256" key="3">
    <source>
        <dbReference type="ARBA" id="ARBA00022598"/>
    </source>
</evidence>
<dbReference type="HAMAP" id="MF_01209">
    <property type="entry name" value="CPSase_S_chain"/>
    <property type="match status" value="1"/>
</dbReference>
<evidence type="ECO:0000313" key="10">
    <source>
        <dbReference type="EMBL" id="RFU64144.1"/>
    </source>
</evidence>
<dbReference type="Proteomes" id="UP000262939">
    <property type="component" value="Unassembled WGS sequence"/>
</dbReference>
<comment type="subunit">
    <text evidence="8">Composed of two chains; the small (or glutamine) chain promotes the hydrolysis of glutamine to ammonia, which is used by the large (or ammonia) chain to synthesize carbamoyl phosphate. Tetramer of heterodimers (alpha,beta)4.</text>
</comment>
<comment type="pathway">
    <text evidence="8">Pyrimidine metabolism; UMP biosynthesis via de novo pathway; (S)-dihydroorotate from bicarbonate: step 1/3.</text>
</comment>
<dbReference type="PROSITE" id="PS51273">
    <property type="entry name" value="GATASE_TYPE_1"/>
    <property type="match status" value="1"/>
</dbReference>
<dbReference type="Gene3D" id="3.50.30.20">
    <property type="entry name" value="Carbamoyl-phosphate synthase small subunit, N-terminal domain"/>
    <property type="match status" value="1"/>
</dbReference>
<dbReference type="InterPro" id="IPR035686">
    <property type="entry name" value="CPSase_GATase1"/>
</dbReference>
<comment type="catalytic activity">
    <reaction evidence="8">
        <text>L-glutamine + H2O = L-glutamate + NH4(+)</text>
        <dbReference type="Rhea" id="RHEA:15889"/>
        <dbReference type="ChEBI" id="CHEBI:15377"/>
        <dbReference type="ChEBI" id="CHEBI:28938"/>
        <dbReference type="ChEBI" id="CHEBI:29985"/>
        <dbReference type="ChEBI" id="CHEBI:58359"/>
    </reaction>
</comment>
<feature type="binding site" evidence="8">
    <location>
        <position position="247"/>
    </location>
    <ligand>
        <name>L-glutamine</name>
        <dbReference type="ChEBI" id="CHEBI:58359"/>
    </ligand>
</feature>
<feature type="region of interest" description="CPSase" evidence="8">
    <location>
        <begin position="1"/>
        <end position="167"/>
    </location>
</feature>
<dbReference type="InterPro" id="IPR006274">
    <property type="entry name" value="CarbamoylP_synth_ssu"/>
</dbReference>
<comment type="caution">
    <text evidence="8">Lacks conserved residue(s) required for the propagation of feature annotation.</text>
</comment>
<dbReference type="SUPFAM" id="SSF52021">
    <property type="entry name" value="Carbamoyl phosphate synthetase, small subunit N-terminal domain"/>
    <property type="match status" value="1"/>
</dbReference>
<dbReference type="GO" id="GO:0005524">
    <property type="term" value="F:ATP binding"/>
    <property type="evidence" value="ECO:0007669"/>
    <property type="project" value="UniProtKB-UniRule"/>
</dbReference>
<dbReference type="EMBL" id="QVTD01000004">
    <property type="protein sequence ID" value="RFU64144.1"/>
    <property type="molecule type" value="Genomic_DNA"/>
</dbReference>
<feature type="binding site" evidence="8">
    <location>
        <position position="218"/>
    </location>
    <ligand>
        <name>L-glutamine</name>
        <dbReference type="ChEBI" id="CHEBI:58359"/>
    </ligand>
</feature>
<evidence type="ECO:0000259" key="9">
    <source>
        <dbReference type="SMART" id="SM01097"/>
    </source>
</evidence>
<dbReference type="AlphaFoldDB" id="A0A372LDL2"/>
<keyword evidence="8" id="KW-0055">Arginine biosynthesis</keyword>
<keyword evidence="8" id="KW-0028">Amino-acid biosynthesis</keyword>
<name>A0A372LDL2_9BACI</name>
<dbReference type="OrthoDB" id="9804328at2"/>
<evidence type="ECO:0000256" key="7">
    <source>
        <dbReference type="ARBA" id="ARBA00048816"/>
    </source>
</evidence>
<keyword evidence="6 8" id="KW-0315">Glutamine amidotransferase</keyword>
<dbReference type="InterPro" id="IPR036480">
    <property type="entry name" value="CarbP_synth_ssu_N_sf"/>
</dbReference>
<evidence type="ECO:0000256" key="1">
    <source>
        <dbReference type="ARBA" id="ARBA00005077"/>
    </source>
</evidence>
<dbReference type="GO" id="GO:0006541">
    <property type="term" value="P:glutamine metabolic process"/>
    <property type="evidence" value="ECO:0007669"/>
    <property type="project" value="InterPro"/>
</dbReference>
<feature type="binding site" evidence="8">
    <location>
        <position position="244"/>
    </location>
    <ligand>
        <name>L-glutamine</name>
        <dbReference type="ChEBI" id="CHEBI:58359"/>
    </ligand>
</feature>
<dbReference type="RefSeq" id="WP_117322327.1">
    <property type="nucleotide sequence ID" value="NZ_QVTD01000004.1"/>
</dbReference>
<dbReference type="PANTHER" id="PTHR43418">
    <property type="entry name" value="MULTIFUNCTIONAL TRYPTOPHAN BIOSYNTHESIS PROTEIN-RELATED"/>
    <property type="match status" value="1"/>
</dbReference>
<dbReference type="InterPro" id="IPR002474">
    <property type="entry name" value="CarbamoylP_synth_ssu_N"/>
</dbReference>
<keyword evidence="11" id="KW-1185">Reference proteome</keyword>
<dbReference type="GO" id="GO:0044205">
    <property type="term" value="P:'de novo' UMP biosynthetic process"/>
    <property type="evidence" value="ECO:0007669"/>
    <property type="project" value="UniProtKB-UniRule"/>
</dbReference>
<dbReference type="Pfam" id="PF00117">
    <property type="entry name" value="GATase"/>
    <property type="match status" value="1"/>
</dbReference>
<sequence>MKTYLHLSNGASFEGKMITKPGDGEITGEVVFYTGMTGYQEVLTDPSYKDQIIVFTYPLVGNYGINEHDFESRKPHVAGVIVYEGNMSHSHYQARYSLKDYLEKWDIPLIGNIDTRALVKNIRQQGSMEAAITTESTYDSSVLTEKTKNVVKEVSSADIKSYGEGKTHIVLMDFGYKKSILDSLLFNGCKVTVVPFDTTLEKIKSLKPDGIMLSNGPGDPKQLKGLLGNIKGIISGFPTMAICLGHQLTALAFGGNTKKMLFGHRGANQPVLDLESKRVYMSSQNHSYEVDEPSLKHTPLSVRFRNVNDGSVEGLKHSSLPIITTQYHPEANPGPAESSLLFKEFLQMVNEHSGRVKAYA</sequence>
<feature type="binding site" evidence="8">
    <location>
        <position position="288"/>
    </location>
    <ligand>
        <name>L-glutamine</name>
        <dbReference type="ChEBI" id="CHEBI:58359"/>
    </ligand>
</feature>
<feature type="binding site" evidence="8">
    <location>
        <position position="216"/>
    </location>
    <ligand>
        <name>L-glutamine</name>
        <dbReference type="ChEBI" id="CHEBI:58359"/>
    </ligand>
</feature>
<evidence type="ECO:0000256" key="5">
    <source>
        <dbReference type="ARBA" id="ARBA00022840"/>
    </source>
</evidence>
<dbReference type="PRINTS" id="PR00099">
    <property type="entry name" value="CPSGATASE"/>
</dbReference>
<gene>
    <name evidence="8" type="primary">carA</name>
    <name evidence="10" type="ORF">D0466_09450</name>
</gene>
<evidence type="ECO:0000313" key="11">
    <source>
        <dbReference type="Proteomes" id="UP000262939"/>
    </source>
</evidence>
<feature type="domain" description="Carbamoyl-phosphate synthase small subunit N-terminal" evidence="9">
    <location>
        <begin position="1"/>
        <end position="133"/>
    </location>
</feature>
<evidence type="ECO:0000256" key="8">
    <source>
        <dbReference type="HAMAP-Rule" id="MF_01209"/>
    </source>
</evidence>
<dbReference type="GO" id="GO:0004359">
    <property type="term" value="F:glutaminase activity"/>
    <property type="evidence" value="ECO:0007669"/>
    <property type="project" value="RHEA"/>
</dbReference>
<keyword evidence="5 8" id="KW-0067">ATP-binding</keyword>
<feature type="active site" evidence="8">
    <location>
        <position position="328"/>
    </location>
</feature>